<keyword evidence="1" id="KW-0472">Membrane</keyword>
<organism evidence="3 4">
    <name type="scientific">Deinococcus radiotolerans</name>
    <dbReference type="NCBI Taxonomy" id="1309407"/>
    <lineage>
        <taxon>Bacteria</taxon>
        <taxon>Thermotogati</taxon>
        <taxon>Deinococcota</taxon>
        <taxon>Deinococci</taxon>
        <taxon>Deinococcales</taxon>
        <taxon>Deinococcaceae</taxon>
        <taxon>Deinococcus</taxon>
    </lineage>
</organism>
<dbReference type="PANTHER" id="PTHR35152">
    <property type="entry name" value="DOMAIN SIGNALLING PROTEIN, PUTATIVE (AFU_ORTHOLOGUE AFUA_5G11310)-RELATED"/>
    <property type="match status" value="1"/>
</dbReference>
<dbReference type="EMBL" id="BMPE01000011">
    <property type="protein sequence ID" value="GGL10271.1"/>
    <property type="molecule type" value="Genomic_DNA"/>
</dbReference>
<feature type="transmembrane region" description="Helical" evidence="1">
    <location>
        <begin position="84"/>
        <end position="103"/>
    </location>
</feature>
<feature type="transmembrane region" description="Helical" evidence="1">
    <location>
        <begin position="47"/>
        <end position="72"/>
    </location>
</feature>
<accession>A0ABQ2FN32</accession>
<keyword evidence="1" id="KW-0812">Transmembrane</keyword>
<proteinExistence type="predicted"/>
<comment type="caution">
    <text evidence="3">The sequence shown here is derived from an EMBL/GenBank/DDBJ whole genome shotgun (WGS) entry which is preliminary data.</text>
</comment>
<feature type="transmembrane region" description="Helical" evidence="1">
    <location>
        <begin position="188"/>
        <end position="209"/>
    </location>
</feature>
<dbReference type="Proteomes" id="UP000604341">
    <property type="component" value="Unassembled WGS sequence"/>
</dbReference>
<evidence type="ECO:0000256" key="1">
    <source>
        <dbReference type="PROSITE-ProRule" id="PRU00244"/>
    </source>
</evidence>
<dbReference type="RefSeq" id="WP_189069907.1">
    <property type="nucleotide sequence ID" value="NZ_BMPE01000011.1"/>
</dbReference>
<dbReference type="PROSITE" id="PS50924">
    <property type="entry name" value="MHYT"/>
    <property type="match status" value="1"/>
</dbReference>
<dbReference type="InterPro" id="IPR005330">
    <property type="entry name" value="MHYT_dom"/>
</dbReference>
<feature type="transmembrane region" description="Helical" evidence="1">
    <location>
        <begin position="229"/>
        <end position="251"/>
    </location>
</feature>
<gene>
    <name evidence="3" type="ORF">GCM10010844_31160</name>
</gene>
<evidence type="ECO:0000313" key="3">
    <source>
        <dbReference type="EMBL" id="GGL10271.1"/>
    </source>
</evidence>
<name>A0ABQ2FN32_9DEIO</name>
<feature type="domain" description="MHYT" evidence="2">
    <location>
        <begin position="11"/>
        <end position="212"/>
    </location>
</feature>
<reference evidence="4" key="1">
    <citation type="journal article" date="2019" name="Int. J. Syst. Evol. Microbiol.">
        <title>The Global Catalogue of Microorganisms (GCM) 10K type strain sequencing project: providing services to taxonomists for standard genome sequencing and annotation.</title>
        <authorList>
            <consortium name="The Broad Institute Genomics Platform"/>
            <consortium name="The Broad Institute Genome Sequencing Center for Infectious Disease"/>
            <person name="Wu L."/>
            <person name="Ma J."/>
        </authorList>
    </citation>
    <scope>NUCLEOTIDE SEQUENCE [LARGE SCALE GENOMIC DNA]</scope>
    <source>
        <strain evidence="4">JCM 19173</strain>
    </source>
</reference>
<feature type="transmembrane region" description="Helical" evidence="1">
    <location>
        <begin position="12"/>
        <end position="35"/>
    </location>
</feature>
<dbReference type="PANTHER" id="PTHR35152:SF1">
    <property type="entry name" value="DOMAIN SIGNALLING PROTEIN, PUTATIVE (AFU_ORTHOLOGUE AFUA_5G11310)-RELATED"/>
    <property type="match status" value="1"/>
</dbReference>
<feature type="transmembrane region" description="Helical" evidence="1">
    <location>
        <begin position="115"/>
        <end position="134"/>
    </location>
</feature>
<keyword evidence="4" id="KW-1185">Reference proteome</keyword>
<keyword evidence="1" id="KW-1133">Transmembrane helix</keyword>
<evidence type="ECO:0000313" key="4">
    <source>
        <dbReference type="Proteomes" id="UP000604341"/>
    </source>
</evidence>
<evidence type="ECO:0000259" key="2">
    <source>
        <dbReference type="PROSITE" id="PS50924"/>
    </source>
</evidence>
<dbReference type="Pfam" id="PF03707">
    <property type="entry name" value="MHYT"/>
    <property type="match status" value="3"/>
</dbReference>
<feature type="transmembrane region" description="Helical" evidence="1">
    <location>
        <begin position="146"/>
        <end position="167"/>
    </location>
</feature>
<protein>
    <recommendedName>
        <fullName evidence="2">MHYT domain-containing protein</fullName>
    </recommendedName>
</protein>
<sequence length="270" mass="28694">MDHAEMLHHTWVSSYIILSFIIATVASYMSLELAGRAGRVFSSAANRFWLIAQALVLGYGIWAMHFVGMMAFQVNAATSLNYPITVLSGLVAVAFMYPALLILHAGPFNLRRLSIAGVIAGIGIVAMHYSGMAAFRLPGTALQLNIPALIGSVLIAVGASMAALFLFHRLTSDWAKQQTRARLNLVKVGAAAVMGAAITAMHYTGMAAFRYKIVDEMQVGIAQQGIDTTLLALVIGVVTFLLMGLALTSILMDAGRGGDLEDVDFGSAAD</sequence>